<dbReference type="Pfam" id="PF12833">
    <property type="entry name" value="HTH_18"/>
    <property type="match status" value="1"/>
</dbReference>
<keyword evidence="6" id="KW-1185">Reference proteome</keyword>
<keyword evidence="2" id="KW-0238">DNA-binding</keyword>
<reference evidence="6" key="1">
    <citation type="journal article" date="2019" name="Int. J. Syst. Evol. Microbiol.">
        <title>The Global Catalogue of Microorganisms (GCM) 10K type strain sequencing project: providing services to taxonomists for standard genome sequencing and annotation.</title>
        <authorList>
            <consortium name="The Broad Institute Genomics Platform"/>
            <consortium name="The Broad Institute Genome Sequencing Center for Infectious Disease"/>
            <person name="Wu L."/>
            <person name="Ma J."/>
        </authorList>
    </citation>
    <scope>NUCLEOTIDE SEQUENCE [LARGE SCALE GENOMIC DNA]</scope>
    <source>
        <strain evidence="6">JCM 18200</strain>
    </source>
</reference>
<dbReference type="PROSITE" id="PS01124">
    <property type="entry name" value="HTH_ARAC_FAMILY_2"/>
    <property type="match status" value="1"/>
</dbReference>
<evidence type="ECO:0000256" key="2">
    <source>
        <dbReference type="ARBA" id="ARBA00023125"/>
    </source>
</evidence>
<accession>A0ABP9BML4</accession>
<dbReference type="Pfam" id="PF06719">
    <property type="entry name" value="AraC_N"/>
    <property type="match status" value="1"/>
</dbReference>
<dbReference type="EMBL" id="BAABIQ010000039">
    <property type="protein sequence ID" value="GAA4797841.1"/>
    <property type="molecule type" value="Genomic_DNA"/>
</dbReference>
<protein>
    <submittedName>
        <fullName evidence="5">AraC family transcriptional regulator</fullName>
    </submittedName>
</protein>
<dbReference type="Proteomes" id="UP001501411">
    <property type="component" value="Unassembled WGS sequence"/>
</dbReference>
<dbReference type="SMART" id="SM00342">
    <property type="entry name" value="HTH_ARAC"/>
    <property type="match status" value="1"/>
</dbReference>
<feature type="domain" description="HTH araC/xylS-type" evidence="4">
    <location>
        <begin position="204"/>
        <end position="302"/>
    </location>
</feature>
<dbReference type="Gene3D" id="1.10.10.60">
    <property type="entry name" value="Homeodomain-like"/>
    <property type="match status" value="2"/>
</dbReference>
<evidence type="ECO:0000313" key="5">
    <source>
        <dbReference type="EMBL" id="GAA4797841.1"/>
    </source>
</evidence>
<dbReference type="InterPro" id="IPR009594">
    <property type="entry name" value="Tscrpt_reg_HTH_AraC_N"/>
</dbReference>
<keyword evidence="3" id="KW-0804">Transcription</keyword>
<dbReference type="InterPro" id="IPR018062">
    <property type="entry name" value="HTH_AraC-typ_CS"/>
</dbReference>
<evidence type="ECO:0000259" key="4">
    <source>
        <dbReference type="PROSITE" id="PS01124"/>
    </source>
</evidence>
<name>A0ABP9BML4_9SPHI</name>
<evidence type="ECO:0000313" key="6">
    <source>
        <dbReference type="Proteomes" id="UP001501411"/>
    </source>
</evidence>
<gene>
    <name evidence="5" type="ORF">GCM10023231_28080</name>
</gene>
<dbReference type="PROSITE" id="PS00041">
    <property type="entry name" value="HTH_ARAC_FAMILY_1"/>
    <property type="match status" value="1"/>
</dbReference>
<dbReference type="PANTHER" id="PTHR43280">
    <property type="entry name" value="ARAC-FAMILY TRANSCRIPTIONAL REGULATOR"/>
    <property type="match status" value="1"/>
</dbReference>
<sequence length="303" mass="34997">MEKKQALIPMRLSTERELRAIVENRRAYTLNNCELNVFETYEVSSQVSLKFDDLVITNMLRGKKVMHLFNQPGFDYLPGETVIVPPNIQMLIDFPNASLAQPTQCTALAIDRQQITNTIDYLNENHPLDGQKLWHLDFDNYHFINNVDLSASINKLIAIGTSNEIHKDVLADLTLKELLIRIMQTQHLTFLEKEDNLAINGRMEQVVHYIKNHLAERLHIEDLCKKIGMSKSVFFRIFKRELGISPVEFVIRERIRLAKKYLANPNSSIKEACFAAGFNSLNYFNRMFKKHEGITPGVYQTIS</sequence>
<keyword evidence="1" id="KW-0805">Transcription regulation</keyword>
<organism evidence="5 6">
    <name type="scientific">Olivibacter ginsenosidimutans</name>
    <dbReference type="NCBI Taxonomy" id="1176537"/>
    <lineage>
        <taxon>Bacteria</taxon>
        <taxon>Pseudomonadati</taxon>
        <taxon>Bacteroidota</taxon>
        <taxon>Sphingobacteriia</taxon>
        <taxon>Sphingobacteriales</taxon>
        <taxon>Sphingobacteriaceae</taxon>
        <taxon>Olivibacter</taxon>
    </lineage>
</organism>
<comment type="caution">
    <text evidence="5">The sequence shown here is derived from an EMBL/GenBank/DDBJ whole genome shotgun (WGS) entry which is preliminary data.</text>
</comment>
<dbReference type="InterPro" id="IPR018060">
    <property type="entry name" value="HTH_AraC"/>
</dbReference>
<dbReference type="PANTHER" id="PTHR43280:SF28">
    <property type="entry name" value="HTH-TYPE TRANSCRIPTIONAL ACTIVATOR RHAS"/>
    <property type="match status" value="1"/>
</dbReference>
<dbReference type="SUPFAM" id="SSF46689">
    <property type="entry name" value="Homeodomain-like"/>
    <property type="match status" value="2"/>
</dbReference>
<proteinExistence type="predicted"/>
<evidence type="ECO:0000256" key="1">
    <source>
        <dbReference type="ARBA" id="ARBA00023015"/>
    </source>
</evidence>
<evidence type="ECO:0000256" key="3">
    <source>
        <dbReference type="ARBA" id="ARBA00023163"/>
    </source>
</evidence>
<dbReference type="RefSeq" id="WP_345232435.1">
    <property type="nucleotide sequence ID" value="NZ_BAABIQ010000039.1"/>
</dbReference>
<dbReference type="InterPro" id="IPR009057">
    <property type="entry name" value="Homeodomain-like_sf"/>
</dbReference>